<reference evidence="2 3" key="1">
    <citation type="journal article" date="2010" name="Nat. Biotechnol.">
        <title>Genome sequence of the model mushroom Schizophyllum commune.</title>
        <authorList>
            <person name="Ohm R.A."/>
            <person name="de Jong J.F."/>
            <person name="Lugones L.G."/>
            <person name="Aerts A."/>
            <person name="Kothe E."/>
            <person name="Stajich J.E."/>
            <person name="de Vries R.P."/>
            <person name="Record E."/>
            <person name="Levasseur A."/>
            <person name="Baker S.E."/>
            <person name="Bartholomew K.A."/>
            <person name="Coutinho P.M."/>
            <person name="Erdmann S."/>
            <person name="Fowler T.J."/>
            <person name="Gathman A.C."/>
            <person name="Lombard V."/>
            <person name="Henrissat B."/>
            <person name="Knabe N."/>
            <person name="Kuees U."/>
            <person name="Lilly W.W."/>
            <person name="Lindquist E."/>
            <person name="Lucas S."/>
            <person name="Magnuson J.K."/>
            <person name="Piumi F."/>
            <person name="Raudaskoski M."/>
            <person name="Salamov A."/>
            <person name="Schmutz J."/>
            <person name="Schwarze F.W.M.R."/>
            <person name="vanKuyk P.A."/>
            <person name="Horton J.S."/>
            <person name="Grigoriev I.V."/>
            <person name="Woesten H.A.B."/>
        </authorList>
    </citation>
    <scope>NUCLEOTIDE SEQUENCE [LARGE SCALE GENOMIC DNA]</scope>
    <source>
        <strain evidence="3">H4-8 / FGSC 9210</strain>
    </source>
</reference>
<dbReference type="VEuPathDB" id="FungiDB:SCHCODRAFT_02624403"/>
<keyword evidence="3" id="KW-1185">Reference proteome</keyword>
<feature type="region of interest" description="Disordered" evidence="1">
    <location>
        <begin position="1"/>
        <end position="20"/>
    </location>
</feature>
<dbReference type="EMBL" id="GL377302">
    <property type="protein sequence ID" value="EFJ02021.1"/>
    <property type="molecule type" value="Genomic_DNA"/>
</dbReference>
<accession>D8PLG3</accession>
<protein>
    <submittedName>
        <fullName evidence="2">Expressed protein</fullName>
    </submittedName>
</protein>
<dbReference type="STRING" id="578458.D8PLG3"/>
<dbReference type="KEGG" id="scm:SCHCO_02624403"/>
<sequence>MRRVKGVFAPSPPQAGQPDVEPARAVENALGGIFARVVLEPWPDFHEGVDLELNRPSILEASRGPVVEEGGDGKGHDPLKKEISVLVDVDMKDKIEVGMGVAGTWVQVVRDVKEGTEPQETGGKKKKTKKADYWYMDDLVMTIPSFYTG</sequence>
<evidence type="ECO:0000256" key="1">
    <source>
        <dbReference type="SAM" id="MobiDB-lite"/>
    </source>
</evidence>
<organism evidence="3">
    <name type="scientific">Schizophyllum commune (strain H4-8 / FGSC 9210)</name>
    <name type="common">Split gill fungus</name>
    <dbReference type="NCBI Taxonomy" id="578458"/>
    <lineage>
        <taxon>Eukaryota</taxon>
        <taxon>Fungi</taxon>
        <taxon>Dikarya</taxon>
        <taxon>Basidiomycota</taxon>
        <taxon>Agaricomycotina</taxon>
        <taxon>Agaricomycetes</taxon>
        <taxon>Agaricomycetidae</taxon>
        <taxon>Agaricales</taxon>
        <taxon>Schizophyllaceae</taxon>
        <taxon>Schizophyllum</taxon>
    </lineage>
</organism>
<dbReference type="OrthoDB" id="435402at2759"/>
<dbReference type="GeneID" id="9589468"/>
<name>D8PLG3_SCHCM</name>
<evidence type="ECO:0000313" key="3">
    <source>
        <dbReference type="Proteomes" id="UP000007431"/>
    </source>
</evidence>
<dbReference type="AlphaFoldDB" id="D8PLG3"/>
<dbReference type="InParanoid" id="D8PLG3"/>
<proteinExistence type="predicted"/>
<dbReference type="HOGENOM" id="CLU_1750744_0_0_1"/>
<dbReference type="Proteomes" id="UP000007431">
    <property type="component" value="Unassembled WGS sequence"/>
</dbReference>
<evidence type="ECO:0000313" key="2">
    <source>
        <dbReference type="EMBL" id="EFJ02021.1"/>
    </source>
</evidence>
<gene>
    <name evidence="2" type="ORF">SCHCODRAFT_83973</name>
</gene>